<dbReference type="InterPro" id="IPR000600">
    <property type="entry name" value="ROK"/>
</dbReference>
<dbReference type="PROSITE" id="PS01125">
    <property type="entry name" value="ROK"/>
    <property type="match status" value="1"/>
</dbReference>
<dbReference type="InterPro" id="IPR049874">
    <property type="entry name" value="ROK_cs"/>
</dbReference>
<dbReference type="EMBL" id="FWXT01000001">
    <property type="protein sequence ID" value="SMC43796.1"/>
    <property type="molecule type" value="Genomic_DNA"/>
</dbReference>
<dbReference type="InterPro" id="IPR036390">
    <property type="entry name" value="WH_DNA-bd_sf"/>
</dbReference>
<name>A0A1W1Z601_9SPHI</name>
<dbReference type="Pfam" id="PF00480">
    <property type="entry name" value="ROK"/>
    <property type="match status" value="1"/>
</dbReference>
<evidence type="ECO:0000313" key="3">
    <source>
        <dbReference type="Proteomes" id="UP000192756"/>
    </source>
</evidence>
<dbReference type="RefSeq" id="WP_084236743.1">
    <property type="nucleotide sequence ID" value="NZ_FWXT01000001.1"/>
</dbReference>
<gene>
    <name evidence="2" type="ORF">SAMN04488524_0398</name>
</gene>
<protein>
    <submittedName>
        <fullName evidence="2">Sugar kinase of the NBD/HSP70 family, may contain an N-terminal HTH domain</fullName>
    </submittedName>
</protein>
<dbReference type="GO" id="GO:0016301">
    <property type="term" value="F:kinase activity"/>
    <property type="evidence" value="ECO:0007669"/>
    <property type="project" value="UniProtKB-KW"/>
</dbReference>
<dbReference type="Proteomes" id="UP000192756">
    <property type="component" value="Unassembled WGS sequence"/>
</dbReference>
<dbReference type="Pfam" id="PF13412">
    <property type="entry name" value="HTH_24"/>
    <property type="match status" value="1"/>
</dbReference>
<dbReference type="PANTHER" id="PTHR18964">
    <property type="entry name" value="ROK (REPRESSOR, ORF, KINASE) FAMILY"/>
    <property type="match status" value="1"/>
</dbReference>
<dbReference type="SUPFAM" id="SSF46785">
    <property type="entry name" value="Winged helix' DNA-binding domain"/>
    <property type="match status" value="1"/>
</dbReference>
<dbReference type="SUPFAM" id="SSF53067">
    <property type="entry name" value="Actin-like ATPase domain"/>
    <property type="match status" value="2"/>
</dbReference>
<evidence type="ECO:0000256" key="1">
    <source>
        <dbReference type="ARBA" id="ARBA00006479"/>
    </source>
</evidence>
<dbReference type="Gene3D" id="1.10.10.10">
    <property type="entry name" value="Winged helix-like DNA-binding domain superfamily/Winged helix DNA-binding domain"/>
    <property type="match status" value="1"/>
</dbReference>
<dbReference type="InterPro" id="IPR036388">
    <property type="entry name" value="WH-like_DNA-bd_sf"/>
</dbReference>
<reference evidence="3" key="1">
    <citation type="submission" date="2017-04" db="EMBL/GenBank/DDBJ databases">
        <authorList>
            <person name="Varghese N."/>
            <person name="Submissions S."/>
        </authorList>
    </citation>
    <scope>NUCLEOTIDE SEQUENCE [LARGE SCALE GENOMIC DNA]</scope>
    <source>
        <strain evidence="3">DSM 12126</strain>
    </source>
</reference>
<dbReference type="OrthoDB" id="9810372at2"/>
<comment type="similarity">
    <text evidence="1">Belongs to the ROK (NagC/XylR) family.</text>
</comment>
<evidence type="ECO:0000313" key="2">
    <source>
        <dbReference type="EMBL" id="SMC43796.1"/>
    </source>
</evidence>
<dbReference type="STRING" id="151894.SAMN04488524_0398"/>
<dbReference type="PANTHER" id="PTHR18964:SF149">
    <property type="entry name" value="BIFUNCTIONAL UDP-N-ACETYLGLUCOSAMINE 2-EPIMERASE_N-ACETYLMANNOSAMINE KINASE"/>
    <property type="match status" value="1"/>
</dbReference>
<accession>A0A1W1Z601</accession>
<keyword evidence="2" id="KW-0418">Kinase</keyword>
<dbReference type="Gene3D" id="3.30.420.40">
    <property type="match status" value="2"/>
</dbReference>
<keyword evidence="3" id="KW-1185">Reference proteome</keyword>
<dbReference type="AlphaFoldDB" id="A0A1W1Z601"/>
<keyword evidence="2" id="KW-0808">Transferase</keyword>
<dbReference type="InterPro" id="IPR043129">
    <property type="entry name" value="ATPase_NBD"/>
</dbReference>
<sequence length="406" mass="44299">MKTALFEEPNDILTGVAYKNIHIRKTIVSYFADAGNATIADLCRETNLSVPKVTALITELIADGLVKDFGKVGSTGGRRPNIYGLVPDSGFFLGVDVKHNHLNIGLIDLQKKPIKISRNVPYSLNNTAESLASLCELIRNFIREANTSSSKILGLGLNLSGRINYATGYSYSFFHFNEDPLSQVLERELNIKTYLENDSRAMAYGEFNCGVVKEEKNVLFLNLDYGLGMGVMINNELYYGKSGFAGELGHIPLFNNEIICQCGKKGCLETEASGRALISMFKEKLLAGSSTVLNKKATDDIQMQDIINAANNDDVLSIELLAKIGEKLGRGIALLINIFNPELVIIGGALAATGEHLHLPIKSAVNKFSLSLVNTDTQLKTSKLGEDSGVMGACLLVRKRLLEYPL</sequence>
<proteinExistence type="inferred from homology"/>
<organism evidence="2 3">
    <name type="scientific">Pedobacter africanus</name>
    <dbReference type="NCBI Taxonomy" id="151894"/>
    <lineage>
        <taxon>Bacteria</taxon>
        <taxon>Pseudomonadati</taxon>
        <taxon>Bacteroidota</taxon>
        <taxon>Sphingobacteriia</taxon>
        <taxon>Sphingobacteriales</taxon>
        <taxon>Sphingobacteriaceae</taxon>
        <taxon>Pedobacter</taxon>
    </lineage>
</organism>